<dbReference type="SMR" id="C6VZJ2"/>
<feature type="domain" description="Tail specific protease" evidence="2">
    <location>
        <begin position="125"/>
        <end position="311"/>
    </location>
</feature>
<gene>
    <name evidence="3" type="ordered locus">Dfer_2248</name>
</gene>
<evidence type="ECO:0000313" key="4">
    <source>
        <dbReference type="Proteomes" id="UP000002011"/>
    </source>
</evidence>
<dbReference type="GO" id="GO:0008236">
    <property type="term" value="F:serine-type peptidase activity"/>
    <property type="evidence" value="ECO:0007669"/>
    <property type="project" value="InterPro"/>
</dbReference>
<dbReference type="EMBL" id="CP001619">
    <property type="protein sequence ID" value="ACT93470.1"/>
    <property type="molecule type" value="Genomic_DNA"/>
</dbReference>
<reference evidence="3 4" key="1">
    <citation type="journal article" date="2009" name="Stand. Genomic Sci.">
        <title>Complete genome sequence of Dyadobacter fermentans type strain (NS114).</title>
        <authorList>
            <person name="Lang E."/>
            <person name="Lapidus A."/>
            <person name="Chertkov O."/>
            <person name="Brettin T."/>
            <person name="Detter J.C."/>
            <person name="Han C."/>
            <person name="Copeland A."/>
            <person name="Glavina Del Rio T."/>
            <person name="Nolan M."/>
            <person name="Chen F."/>
            <person name="Lucas S."/>
            <person name="Tice H."/>
            <person name="Cheng J.F."/>
            <person name="Land M."/>
            <person name="Hauser L."/>
            <person name="Chang Y.J."/>
            <person name="Jeffries C.D."/>
            <person name="Kopitz M."/>
            <person name="Bruce D."/>
            <person name="Goodwin L."/>
            <person name="Pitluck S."/>
            <person name="Ovchinnikova G."/>
            <person name="Pati A."/>
            <person name="Ivanova N."/>
            <person name="Mavrommatis K."/>
            <person name="Chen A."/>
            <person name="Palaniappan K."/>
            <person name="Chain P."/>
            <person name="Bristow J."/>
            <person name="Eisen J.A."/>
            <person name="Markowitz V."/>
            <person name="Hugenholtz P."/>
            <person name="Goker M."/>
            <person name="Rohde M."/>
            <person name="Kyrpides N.C."/>
            <person name="Klenk H.P."/>
        </authorList>
    </citation>
    <scope>NUCLEOTIDE SEQUENCE [LARGE SCALE GENOMIC DNA]</scope>
    <source>
        <strain evidence="4">ATCC 700827 / DSM 18053 / CIP 107007 / KCTC 52180 / NS114</strain>
    </source>
</reference>
<dbReference type="HOGENOM" id="CLU_071253_0_0_10"/>
<dbReference type="PANTHER" id="PTHR32060:SF30">
    <property type="entry name" value="CARBOXY-TERMINAL PROCESSING PROTEASE CTPA"/>
    <property type="match status" value="1"/>
</dbReference>
<feature type="chain" id="PRO_5002972152" evidence="1">
    <location>
        <begin position="22"/>
        <end position="329"/>
    </location>
</feature>
<dbReference type="InterPro" id="IPR005151">
    <property type="entry name" value="Tail-specific_protease"/>
</dbReference>
<dbReference type="Pfam" id="PF03572">
    <property type="entry name" value="Peptidase_S41"/>
    <property type="match status" value="1"/>
</dbReference>
<dbReference type="GO" id="GO:0007165">
    <property type="term" value="P:signal transduction"/>
    <property type="evidence" value="ECO:0007669"/>
    <property type="project" value="TreeGrafter"/>
</dbReference>
<keyword evidence="4" id="KW-1185">Reference proteome</keyword>
<dbReference type="Gene3D" id="3.90.226.10">
    <property type="entry name" value="2-enoyl-CoA Hydratase, Chain A, domain 1"/>
    <property type="match status" value="1"/>
</dbReference>
<dbReference type="Proteomes" id="UP000002011">
    <property type="component" value="Chromosome"/>
</dbReference>
<organism evidence="3 4">
    <name type="scientific">Dyadobacter fermentans (strain ATCC 700827 / DSM 18053 / CIP 107007 / KCTC 52180 / NS114)</name>
    <dbReference type="NCBI Taxonomy" id="471854"/>
    <lineage>
        <taxon>Bacteria</taxon>
        <taxon>Pseudomonadati</taxon>
        <taxon>Bacteroidota</taxon>
        <taxon>Cytophagia</taxon>
        <taxon>Cytophagales</taxon>
        <taxon>Spirosomataceae</taxon>
        <taxon>Dyadobacter</taxon>
    </lineage>
</organism>
<dbReference type="RefSeq" id="WP_015811722.1">
    <property type="nucleotide sequence ID" value="NC_013037.1"/>
</dbReference>
<dbReference type="KEGG" id="dfe:Dfer_2248"/>
<dbReference type="AlphaFoldDB" id="C6VZJ2"/>
<dbReference type="GO" id="GO:0006508">
    <property type="term" value="P:proteolysis"/>
    <property type="evidence" value="ECO:0007669"/>
    <property type="project" value="InterPro"/>
</dbReference>
<dbReference type="GO" id="GO:0004175">
    <property type="term" value="F:endopeptidase activity"/>
    <property type="evidence" value="ECO:0007669"/>
    <property type="project" value="TreeGrafter"/>
</dbReference>
<dbReference type="CDD" id="cd06567">
    <property type="entry name" value="Peptidase_S41"/>
    <property type="match status" value="1"/>
</dbReference>
<evidence type="ECO:0000256" key="1">
    <source>
        <dbReference type="SAM" id="SignalP"/>
    </source>
</evidence>
<name>C6VZJ2_DYAFD</name>
<protein>
    <submittedName>
        <fullName evidence="3">Peptidase S41</fullName>
    </submittedName>
</protein>
<evidence type="ECO:0000313" key="3">
    <source>
        <dbReference type="EMBL" id="ACT93470.1"/>
    </source>
</evidence>
<dbReference type="InterPro" id="IPR029045">
    <property type="entry name" value="ClpP/crotonase-like_dom_sf"/>
</dbReference>
<dbReference type="GO" id="GO:0030288">
    <property type="term" value="C:outer membrane-bounded periplasmic space"/>
    <property type="evidence" value="ECO:0007669"/>
    <property type="project" value="TreeGrafter"/>
</dbReference>
<dbReference type="SUPFAM" id="SSF52096">
    <property type="entry name" value="ClpP/crotonase"/>
    <property type="match status" value="1"/>
</dbReference>
<dbReference type="STRING" id="471854.Dfer_2248"/>
<dbReference type="PANTHER" id="PTHR32060">
    <property type="entry name" value="TAIL-SPECIFIC PROTEASE"/>
    <property type="match status" value="1"/>
</dbReference>
<dbReference type="Gene3D" id="3.30.750.44">
    <property type="match status" value="1"/>
</dbReference>
<feature type="signal peptide" evidence="1">
    <location>
        <begin position="1"/>
        <end position="21"/>
    </location>
</feature>
<sequence length="329" mass="36321">MKQSLTHFIVLALSLVMAVSAARPGPGAGPPSREASAYFEQAFAFIQNNAYFHKHLDFAKVKQQALAKMQHAQSAADTHDAIRFVLEQLDDRHSFLQPARPAGAPSGSISARSVMPFEVSVEGNYGIIKLKSYNSTDAANAHRIADSLYNCLLDFDKKHTKGTIIDLREMEGGTYIPFVTGLAPMIDAEQLIGFVDRKGKKGRTVRYQNGIYYQQGRKKARLGYLTRYERPNAADRPIAVLTGQYTASSGEMILLSLKGLPRTRTFGAPTYGVPTGKANFFLPDSSMISLTNTACFDRQKQIHSGAIQPDVPCAEKDAMREAKNWIDHF</sequence>
<proteinExistence type="predicted"/>
<keyword evidence="1" id="KW-0732">Signal</keyword>
<dbReference type="eggNOG" id="COG0793">
    <property type="taxonomic scope" value="Bacteria"/>
</dbReference>
<accession>C6VZJ2</accession>
<evidence type="ECO:0000259" key="2">
    <source>
        <dbReference type="Pfam" id="PF03572"/>
    </source>
</evidence>